<reference evidence="2 3" key="1">
    <citation type="submission" date="2018-04" db="EMBL/GenBank/DDBJ databases">
        <title>Methylobacterium sp. PR1016A genome.</title>
        <authorList>
            <person name="Park W."/>
        </authorList>
    </citation>
    <scope>NUCLEOTIDE SEQUENCE [LARGE SCALE GENOMIC DNA]</scope>
    <source>
        <strain evidence="2 3">PR1016A</strain>
    </source>
</reference>
<evidence type="ECO:0000313" key="2">
    <source>
        <dbReference type="EMBL" id="AWB20093.1"/>
    </source>
</evidence>
<keyword evidence="1" id="KW-1277">Toxin-antitoxin system</keyword>
<dbReference type="Pfam" id="PF05016">
    <property type="entry name" value="ParE_toxin"/>
    <property type="match status" value="1"/>
</dbReference>
<dbReference type="EMBL" id="CP028843">
    <property type="protein sequence ID" value="AWB20093.1"/>
    <property type="molecule type" value="Genomic_DNA"/>
</dbReference>
<proteinExistence type="predicted"/>
<keyword evidence="3" id="KW-1185">Reference proteome</keyword>
<dbReference type="OrthoDB" id="8369899at2"/>
<dbReference type="InterPro" id="IPR007712">
    <property type="entry name" value="RelE/ParE_toxin"/>
</dbReference>
<dbReference type="Proteomes" id="UP000244755">
    <property type="component" value="Chromosome 1"/>
</dbReference>
<sequence>MRATVSLHCATIVTFRISWSRLARDALLDIYLIIGLHSPVAAECIYDRVEHRAEKLREHPRMGPRRPDIRPGAHVLVEPPYIVRYEITPDTAALSNGLVRRRWLSPNGRRR</sequence>
<evidence type="ECO:0000313" key="3">
    <source>
        <dbReference type="Proteomes" id="UP000244755"/>
    </source>
</evidence>
<protein>
    <submittedName>
        <fullName evidence="2">Type II toxin-antitoxin system RelE/ParE family toxin</fullName>
    </submittedName>
</protein>
<accession>A0A2R4WEX1</accession>
<dbReference type="AlphaFoldDB" id="A0A2R4WEX1"/>
<organism evidence="2 3">
    <name type="scientific">Methylobacterium currus</name>
    <dbReference type="NCBI Taxonomy" id="2051553"/>
    <lineage>
        <taxon>Bacteria</taxon>
        <taxon>Pseudomonadati</taxon>
        <taxon>Pseudomonadota</taxon>
        <taxon>Alphaproteobacteria</taxon>
        <taxon>Hyphomicrobiales</taxon>
        <taxon>Methylobacteriaceae</taxon>
        <taxon>Methylobacterium</taxon>
    </lineage>
</organism>
<evidence type="ECO:0000256" key="1">
    <source>
        <dbReference type="ARBA" id="ARBA00022649"/>
    </source>
</evidence>
<gene>
    <name evidence="2" type="ORF">DA075_03380</name>
</gene>
<dbReference type="InterPro" id="IPR035093">
    <property type="entry name" value="RelE/ParE_toxin_dom_sf"/>
</dbReference>
<dbReference type="Gene3D" id="3.30.2310.20">
    <property type="entry name" value="RelE-like"/>
    <property type="match status" value="1"/>
</dbReference>
<name>A0A2R4WEX1_9HYPH</name>
<dbReference type="KEGG" id="mee:DA075_03380"/>
<dbReference type="RefSeq" id="WP_099952008.1">
    <property type="nucleotide sequence ID" value="NZ_CP028843.1"/>
</dbReference>